<reference evidence="2 3" key="1">
    <citation type="submission" date="2019-08" db="EMBL/GenBank/DDBJ databases">
        <authorList>
            <person name="Duncan S."/>
            <person name="Walker A."/>
        </authorList>
    </citation>
    <scope>NUCLEOTIDE SEQUENCE [LARGE SCALE GENOMIC DNA]</scope>
    <source>
        <strain evidence="2 3">L2-21</strain>
    </source>
</reference>
<dbReference type="Pfam" id="PF04865">
    <property type="entry name" value="Baseplate_J"/>
    <property type="match status" value="1"/>
</dbReference>
<gene>
    <name evidence="2" type="ORF">FYL37_00605</name>
</gene>
<feature type="domain" description="Baseplate protein J-like barrel" evidence="1">
    <location>
        <begin position="111"/>
        <end position="197"/>
    </location>
</feature>
<dbReference type="PANTHER" id="PTHR37829:SF3">
    <property type="entry name" value="PROTEIN JAYE-RELATED"/>
    <property type="match status" value="1"/>
</dbReference>
<comment type="caution">
    <text evidence="2">The sequence shown here is derived from an EMBL/GenBank/DDBJ whole genome shotgun (WGS) entry which is preliminary data.</text>
</comment>
<name>A0A5S4VM28_9FIRM</name>
<proteinExistence type="predicted"/>
<organism evidence="2 3">
    <name type="scientific">Agathobacter rectalis</name>
    <dbReference type="NCBI Taxonomy" id="39491"/>
    <lineage>
        <taxon>Bacteria</taxon>
        <taxon>Bacillati</taxon>
        <taxon>Bacillota</taxon>
        <taxon>Clostridia</taxon>
        <taxon>Lachnospirales</taxon>
        <taxon>Lachnospiraceae</taxon>
        <taxon>Agathobacter</taxon>
    </lineage>
</organism>
<reference evidence="2 3" key="2">
    <citation type="submission" date="2019-09" db="EMBL/GenBank/DDBJ databases">
        <title>Strain-level analysis of Eubacterium rectale using genomes from metagenomes.</title>
        <authorList>
            <person name="Karcher N."/>
            <person name="Segata N."/>
        </authorList>
    </citation>
    <scope>NUCLEOTIDE SEQUENCE [LARGE SCALE GENOMIC DNA]</scope>
    <source>
        <strain evidence="2 3">L2-21</strain>
    </source>
</reference>
<dbReference type="InterPro" id="IPR006949">
    <property type="entry name" value="Barrel_Baseplate_J-like"/>
</dbReference>
<dbReference type="AlphaFoldDB" id="A0A5S4VM28"/>
<protein>
    <submittedName>
        <fullName evidence="2">Baseplate J/gp47 family protein</fullName>
    </submittedName>
</protein>
<evidence type="ECO:0000313" key="3">
    <source>
        <dbReference type="Proteomes" id="UP000324325"/>
    </source>
</evidence>
<evidence type="ECO:0000313" key="2">
    <source>
        <dbReference type="EMBL" id="TYL60137.1"/>
    </source>
</evidence>
<evidence type="ECO:0000259" key="1">
    <source>
        <dbReference type="Pfam" id="PF04865"/>
    </source>
</evidence>
<dbReference type="RefSeq" id="WP_148884718.1">
    <property type="nucleotide sequence ID" value="NZ_VSTG01000001.1"/>
</dbReference>
<sequence length="387" mass="42997">MANDIQKLYSLPDISFVSDVAPDFDTVLQRLVSDYEARYEEETGKKVVLRPGDKEYIELTVYAAEFFQMYQQIDFSAKMNLLKYSKGDYLKHLGAFKKTFVQEPKAAVTTARFTLSESRKEVVYIPAGTRITAGDGIYFETDDYAEVTAGETYVDIDCTCQTAGTVGNDYTPGQLEIIVDPVPYVATVSNITKTDGGAGEETEESFRERIYLAPSSYSTAGPSDAYDYWVKQYNSAAIEDVKIYEPTDAIVDVRILLNGGGLPSKAFCDGVLAFLKENPIIPLTDNDKVTAPDVVKYDLKATYYIARSDINNLDSIKENVEAAKDTYLNWQKTKIGRDINPDALTEFVRAAGGKRVVITSPVFQRIPETSVAIDNTIEFVYGGVEDD</sequence>
<dbReference type="InterPro" id="IPR052399">
    <property type="entry name" value="Phage_Baseplate_Assmbl_Protein"/>
</dbReference>
<accession>A0A5S4VM28</accession>
<dbReference type="PANTHER" id="PTHR37829">
    <property type="entry name" value="PHAGE-LIKE ELEMENT PBSX PROTEIN XKDT"/>
    <property type="match status" value="1"/>
</dbReference>
<dbReference type="Proteomes" id="UP000324325">
    <property type="component" value="Unassembled WGS sequence"/>
</dbReference>
<dbReference type="EMBL" id="VSTG01000001">
    <property type="protein sequence ID" value="TYL60137.1"/>
    <property type="molecule type" value="Genomic_DNA"/>
</dbReference>